<evidence type="ECO:0000256" key="8">
    <source>
        <dbReference type="RuleBase" id="RU003619"/>
    </source>
</evidence>
<accession>A0A0U1Q0V5</accession>
<dbReference type="GO" id="GO:0015935">
    <property type="term" value="C:small ribosomal subunit"/>
    <property type="evidence" value="ECO:0007669"/>
    <property type="project" value="InterPro"/>
</dbReference>
<protein>
    <recommendedName>
        <fullName evidence="7">Small ribosomal subunit protein uS7</fullName>
    </recommendedName>
</protein>
<comment type="function">
    <text evidence="7">One of the primary rRNA binding proteins, it binds directly to 16S rRNA where it nucleates assembly of the head domain of the 30S subunit. Is located at the subunit interface close to the decoding center, probably blocks exit of the E-site tRNA.</text>
</comment>
<dbReference type="GO" id="GO:0003735">
    <property type="term" value="F:structural constituent of ribosome"/>
    <property type="evidence" value="ECO:0007669"/>
    <property type="project" value="InterPro"/>
</dbReference>
<dbReference type="InterPro" id="IPR020606">
    <property type="entry name" value="Ribosomal_uS7_CS"/>
</dbReference>
<keyword evidence="2 7" id="KW-0820">tRNA-binding</keyword>
<organism evidence="10 11">
    <name type="scientific">Lampropedia cohaerens</name>
    <dbReference type="NCBI Taxonomy" id="1610491"/>
    <lineage>
        <taxon>Bacteria</taxon>
        <taxon>Pseudomonadati</taxon>
        <taxon>Pseudomonadota</taxon>
        <taxon>Betaproteobacteria</taxon>
        <taxon>Burkholderiales</taxon>
        <taxon>Comamonadaceae</taxon>
        <taxon>Lampropedia</taxon>
    </lineage>
</organism>
<dbReference type="GO" id="GO:0006412">
    <property type="term" value="P:translation"/>
    <property type="evidence" value="ECO:0007669"/>
    <property type="project" value="UniProtKB-UniRule"/>
</dbReference>
<dbReference type="InterPro" id="IPR005717">
    <property type="entry name" value="Ribosomal_uS7_bac/org-type"/>
</dbReference>
<evidence type="ECO:0000256" key="1">
    <source>
        <dbReference type="ARBA" id="ARBA00007151"/>
    </source>
</evidence>
<dbReference type="PANTHER" id="PTHR11205">
    <property type="entry name" value="RIBOSOMAL PROTEIN S7"/>
    <property type="match status" value="1"/>
</dbReference>
<reference evidence="10 11" key="1">
    <citation type="submission" date="2015-05" db="EMBL/GenBank/DDBJ databases">
        <title>Draft genome sequence of Lampropedia sp. CT6, isolated from the microbial mat of a hot water spring, located at Manikaran, India.</title>
        <authorList>
            <person name="Tripathi C."/>
            <person name="Rani P."/>
            <person name="Mahato N.K."/>
            <person name="Lal R."/>
        </authorList>
    </citation>
    <scope>NUCLEOTIDE SEQUENCE [LARGE SCALE GENOMIC DNA]</scope>
    <source>
        <strain evidence="10 11">CT6</strain>
    </source>
</reference>
<keyword evidence="11" id="KW-1185">Reference proteome</keyword>
<dbReference type="HAMAP" id="MF_00480_B">
    <property type="entry name" value="Ribosomal_uS7_B"/>
    <property type="match status" value="1"/>
</dbReference>
<comment type="caution">
    <text evidence="10">The sequence shown here is derived from an EMBL/GenBank/DDBJ whole genome shotgun (WGS) entry which is preliminary data.</text>
</comment>
<dbReference type="AlphaFoldDB" id="A0A0U1Q0V5"/>
<evidence type="ECO:0000313" key="11">
    <source>
        <dbReference type="Proteomes" id="UP000050580"/>
    </source>
</evidence>
<dbReference type="GO" id="GO:0000049">
    <property type="term" value="F:tRNA binding"/>
    <property type="evidence" value="ECO:0007669"/>
    <property type="project" value="UniProtKB-UniRule"/>
</dbReference>
<proteinExistence type="inferred from homology"/>
<dbReference type="STRING" id="1610491.AAV94_04525"/>
<evidence type="ECO:0000259" key="9">
    <source>
        <dbReference type="Pfam" id="PF00177"/>
    </source>
</evidence>
<name>A0A0U1Q0V5_9BURK</name>
<dbReference type="Pfam" id="PF00177">
    <property type="entry name" value="Ribosomal_S7"/>
    <property type="match status" value="1"/>
</dbReference>
<dbReference type="PROSITE" id="PS00052">
    <property type="entry name" value="RIBOSOMAL_S7"/>
    <property type="match status" value="1"/>
</dbReference>
<dbReference type="SUPFAM" id="SSF47973">
    <property type="entry name" value="Ribosomal protein S7"/>
    <property type="match status" value="1"/>
</dbReference>
<dbReference type="PATRIC" id="fig|1610491.3.peg.965"/>
<dbReference type="OrthoDB" id="9807653at2"/>
<dbReference type="CDD" id="cd14869">
    <property type="entry name" value="uS7_Bacteria"/>
    <property type="match status" value="1"/>
</dbReference>
<dbReference type="GO" id="GO:0019843">
    <property type="term" value="F:rRNA binding"/>
    <property type="evidence" value="ECO:0007669"/>
    <property type="project" value="UniProtKB-UniRule"/>
</dbReference>
<keyword evidence="3 7" id="KW-0699">rRNA-binding</keyword>
<comment type="similarity">
    <text evidence="1 7 8">Belongs to the universal ribosomal protein uS7 family.</text>
</comment>
<keyword evidence="6 7" id="KW-0687">Ribonucleoprotein</keyword>
<dbReference type="PIRSF" id="PIRSF002122">
    <property type="entry name" value="RPS7p_RPS7a_RPS5e_RPS7o"/>
    <property type="match status" value="1"/>
</dbReference>
<evidence type="ECO:0000256" key="5">
    <source>
        <dbReference type="ARBA" id="ARBA00022980"/>
    </source>
</evidence>
<keyword evidence="5 7" id="KW-0689">Ribosomal protein</keyword>
<evidence type="ECO:0000256" key="7">
    <source>
        <dbReference type="HAMAP-Rule" id="MF_00480"/>
    </source>
</evidence>
<gene>
    <name evidence="7" type="primary">rpsG</name>
    <name evidence="10" type="ORF">AAV94_04525</name>
</gene>
<sequence>MPRRREVPKREILPDPKYGNVELSKFMNVIMEGGKKAVAERIIYGALDIIGEKQKDKEPLEVFTTAINNVKPIVEVKSRRVGGANYQVPIEVRPVRRVALAMRWIKEAARKRSEKSMAQRLANELIEATEGRGGAMRKRDEVHRMAEANKAFSHFRF</sequence>
<evidence type="ECO:0000256" key="6">
    <source>
        <dbReference type="ARBA" id="ARBA00023274"/>
    </source>
</evidence>
<feature type="domain" description="Small ribosomal subunit protein uS7" evidence="9">
    <location>
        <begin position="2"/>
        <end position="150"/>
    </location>
</feature>
<comment type="subunit">
    <text evidence="7">Part of the 30S ribosomal subunit. Contacts proteins S9 and S11.</text>
</comment>
<evidence type="ECO:0000256" key="4">
    <source>
        <dbReference type="ARBA" id="ARBA00022884"/>
    </source>
</evidence>
<dbReference type="NCBIfam" id="TIGR01029">
    <property type="entry name" value="rpsG_bact"/>
    <property type="match status" value="1"/>
</dbReference>
<dbReference type="EMBL" id="LBNQ01000019">
    <property type="protein sequence ID" value="KKW68387.1"/>
    <property type="molecule type" value="Genomic_DNA"/>
</dbReference>
<dbReference type="FunFam" id="1.10.455.10:FF:000001">
    <property type="entry name" value="30S ribosomal protein S7"/>
    <property type="match status" value="1"/>
</dbReference>
<dbReference type="InterPro" id="IPR000235">
    <property type="entry name" value="Ribosomal_uS7"/>
</dbReference>
<evidence type="ECO:0000256" key="3">
    <source>
        <dbReference type="ARBA" id="ARBA00022730"/>
    </source>
</evidence>
<dbReference type="InterPro" id="IPR036823">
    <property type="entry name" value="Ribosomal_uS7_dom_sf"/>
</dbReference>
<evidence type="ECO:0000256" key="2">
    <source>
        <dbReference type="ARBA" id="ARBA00022555"/>
    </source>
</evidence>
<evidence type="ECO:0000313" key="10">
    <source>
        <dbReference type="EMBL" id="KKW68387.1"/>
    </source>
</evidence>
<dbReference type="Proteomes" id="UP000050580">
    <property type="component" value="Unassembled WGS sequence"/>
</dbReference>
<dbReference type="InterPro" id="IPR023798">
    <property type="entry name" value="Ribosomal_uS7_dom"/>
</dbReference>
<keyword evidence="4 7" id="KW-0694">RNA-binding</keyword>
<dbReference type="RefSeq" id="WP_046741153.1">
    <property type="nucleotide sequence ID" value="NZ_LBNQ01000019.1"/>
</dbReference>
<dbReference type="Gene3D" id="1.10.455.10">
    <property type="entry name" value="Ribosomal protein S7 domain"/>
    <property type="match status" value="1"/>
</dbReference>